<gene>
    <name evidence="2" type="ORF">QE152_g36625</name>
</gene>
<feature type="region of interest" description="Disordered" evidence="1">
    <location>
        <begin position="40"/>
        <end position="81"/>
    </location>
</feature>
<dbReference type="EMBL" id="JASPKY010000656">
    <property type="protein sequence ID" value="KAK9687199.1"/>
    <property type="molecule type" value="Genomic_DNA"/>
</dbReference>
<feature type="compositionally biased region" description="Basic and acidic residues" evidence="1">
    <location>
        <begin position="40"/>
        <end position="60"/>
    </location>
</feature>
<feature type="compositionally biased region" description="Polar residues" evidence="1">
    <location>
        <begin position="10"/>
        <end position="21"/>
    </location>
</feature>
<evidence type="ECO:0000256" key="1">
    <source>
        <dbReference type="SAM" id="MobiDB-lite"/>
    </source>
</evidence>
<evidence type="ECO:0000313" key="3">
    <source>
        <dbReference type="Proteomes" id="UP001458880"/>
    </source>
</evidence>
<proteinExistence type="predicted"/>
<name>A0AAW1ICZ5_POPJA</name>
<comment type="caution">
    <text evidence="2">The sequence shown here is derived from an EMBL/GenBank/DDBJ whole genome shotgun (WGS) entry which is preliminary data.</text>
</comment>
<dbReference type="AlphaFoldDB" id="A0AAW1ICZ5"/>
<reference evidence="2 3" key="1">
    <citation type="journal article" date="2024" name="BMC Genomics">
        <title>De novo assembly and annotation of Popillia japonica's genome with initial clues to its potential as an invasive pest.</title>
        <authorList>
            <person name="Cucini C."/>
            <person name="Boschi S."/>
            <person name="Funari R."/>
            <person name="Cardaioli E."/>
            <person name="Iannotti N."/>
            <person name="Marturano G."/>
            <person name="Paoli F."/>
            <person name="Bruttini M."/>
            <person name="Carapelli A."/>
            <person name="Frati F."/>
            <person name="Nardi F."/>
        </authorList>
    </citation>
    <scope>NUCLEOTIDE SEQUENCE [LARGE SCALE GENOMIC DNA]</scope>
    <source>
        <strain evidence="2">DMR45628</strain>
    </source>
</reference>
<accession>A0AAW1ICZ5</accession>
<feature type="region of interest" description="Disordered" evidence="1">
    <location>
        <begin position="1"/>
        <end position="25"/>
    </location>
</feature>
<protein>
    <submittedName>
        <fullName evidence="2">Uncharacterized protein</fullName>
    </submittedName>
</protein>
<organism evidence="2 3">
    <name type="scientific">Popillia japonica</name>
    <name type="common">Japanese beetle</name>
    <dbReference type="NCBI Taxonomy" id="7064"/>
    <lineage>
        <taxon>Eukaryota</taxon>
        <taxon>Metazoa</taxon>
        <taxon>Ecdysozoa</taxon>
        <taxon>Arthropoda</taxon>
        <taxon>Hexapoda</taxon>
        <taxon>Insecta</taxon>
        <taxon>Pterygota</taxon>
        <taxon>Neoptera</taxon>
        <taxon>Endopterygota</taxon>
        <taxon>Coleoptera</taxon>
        <taxon>Polyphaga</taxon>
        <taxon>Scarabaeiformia</taxon>
        <taxon>Scarabaeidae</taxon>
        <taxon>Rutelinae</taxon>
        <taxon>Popillia</taxon>
    </lineage>
</organism>
<keyword evidence="3" id="KW-1185">Reference proteome</keyword>
<evidence type="ECO:0000313" key="2">
    <source>
        <dbReference type="EMBL" id="KAK9687199.1"/>
    </source>
</evidence>
<sequence length="109" mass="12424">MEIHIALKQRNASAATPSQDNSDYDLPLTAVTEELLSRDNQQELTDIRNHQHSEAKHNDWTDENEDLLPLHSNDSVSNDETVIDNPKVKHEEAISSFKTCTKWAAKWSN</sequence>
<dbReference type="Proteomes" id="UP001458880">
    <property type="component" value="Unassembled WGS sequence"/>
</dbReference>